<dbReference type="Proteomes" id="UP000323439">
    <property type="component" value="Unassembled WGS sequence"/>
</dbReference>
<dbReference type="NCBIfam" id="TIGR03845">
    <property type="entry name" value="sulfopyru_alph"/>
    <property type="match status" value="1"/>
</dbReference>
<dbReference type="Pfam" id="PF02776">
    <property type="entry name" value="TPP_enzyme_N"/>
    <property type="match status" value="1"/>
</dbReference>
<proteinExistence type="predicted"/>
<dbReference type="GO" id="GO:0050545">
    <property type="term" value="F:sulfopyruvate decarboxylase activity"/>
    <property type="evidence" value="ECO:0007669"/>
    <property type="project" value="UniProtKB-EC"/>
</dbReference>
<comment type="pathway">
    <text evidence="5">Cofactor biosynthesis; coenzyme M biosynthesis; sulfoacetaldehyde from phosphoenolpyruvate and sulfite: step 4/4.</text>
</comment>
<protein>
    <recommendedName>
        <fullName evidence="7">sulfopyruvate decarboxylase</fullName>
        <ecNumber evidence="7">4.1.1.79</ecNumber>
    </recommendedName>
</protein>
<dbReference type="SUPFAM" id="SSF52518">
    <property type="entry name" value="Thiamin diphosphate-binding fold (THDP-binding)"/>
    <property type="match status" value="1"/>
</dbReference>
<keyword evidence="3" id="KW-0456">Lyase</keyword>
<dbReference type="InterPro" id="IPR029061">
    <property type="entry name" value="THDP-binding"/>
</dbReference>
<dbReference type="InterPro" id="IPR022502">
    <property type="entry name" value="Sulfopyruvate_deCO2ase_alpha"/>
</dbReference>
<evidence type="ECO:0000313" key="10">
    <source>
        <dbReference type="EMBL" id="SDA69749.1"/>
    </source>
</evidence>
<dbReference type="PANTHER" id="PTHR42818">
    <property type="entry name" value="SULFOPYRUVATE DECARBOXYLASE SUBUNIT ALPHA"/>
    <property type="match status" value="1"/>
</dbReference>
<dbReference type="EC" id="4.1.1.79" evidence="7"/>
<evidence type="ECO:0000256" key="3">
    <source>
        <dbReference type="ARBA" id="ARBA00023239"/>
    </source>
</evidence>
<dbReference type="Gene3D" id="3.40.50.970">
    <property type="match status" value="1"/>
</dbReference>
<dbReference type="InterPro" id="IPR051818">
    <property type="entry name" value="TPP_dependent_decarboxylase"/>
</dbReference>
<dbReference type="AlphaFoldDB" id="A0A1G5XH28"/>
<keyword evidence="10" id="KW-0670">Pyruvate</keyword>
<evidence type="ECO:0000256" key="4">
    <source>
        <dbReference type="ARBA" id="ARBA00037396"/>
    </source>
</evidence>
<sequence length="166" mass="18392">MIKMDSTEAIFDGLKDAGIDFIVSVPCVNLSKLLNMIDEDDEIIHIPVTREEEGIGLCAGAYLGGKRPAILMQNSGLGNSINALKSLTELYHFPLIMIMSHRGTEGENICGQVPMGQSTPLILEAMDFHFFKPGTPEGAYEDIRNSWEFSENEGKPVSILLEIKYW</sequence>
<dbReference type="PANTHER" id="PTHR42818:SF1">
    <property type="entry name" value="SULFOPYRUVATE DECARBOXYLASE"/>
    <property type="match status" value="1"/>
</dbReference>
<dbReference type="GO" id="GO:0019295">
    <property type="term" value="P:coenzyme M biosynthetic process"/>
    <property type="evidence" value="ECO:0007669"/>
    <property type="project" value="UniProtKB-KW"/>
</dbReference>
<dbReference type="STRING" id="230361.sm9_0990"/>
<dbReference type="InterPro" id="IPR012001">
    <property type="entry name" value="Thiamin_PyroP_enz_TPP-bd_dom"/>
</dbReference>
<keyword evidence="1" id="KW-0174">Coenzyme M biosynthesis</keyword>
<keyword evidence="11" id="KW-1185">Reference proteome</keyword>
<evidence type="ECO:0000259" key="9">
    <source>
        <dbReference type="Pfam" id="PF02776"/>
    </source>
</evidence>
<comment type="function">
    <text evidence="4">Involved in the biosynthesis of the coenzyme M (2-mercaptoethanesulfonic acid). Catalyzes the decarboxylation of sulfopyruvate to sulfoacetaldehyde.</text>
</comment>
<dbReference type="GO" id="GO:0030976">
    <property type="term" value="F:thiamine pyrophosphate binding"/>
    <property type="evidence" value="ECO:0007669"/>
    <property type="project" value="InterPro"/>
</dbReference>
<organism evidence="10 11">
    <name type="scientific">Methanobrevibacter millerae</name>
    <dbReference type="NCBI Taxonomy" id="230361"/>
    <lineage>
        <taxon>Archaea</taxon>
        <taxon>Methanobacteriati</taxon>
        <taxon>Methanobacteriota</taxon>
        <taxon>Methanomada group</taxon>
        <taxon>Methanobacteria</taxon>
        <taxon>Methanobacteriales</taxon>
        <taxon>Methanobacteriaceae</taxon>
        <taxon>Methanobrevibacter</taxon>
    </lineage>
</organism>
<name>A0A1G5XH28_9EURY</name>
<accession>A0A1G5XH28</accession>
<evidence type="ECO:0000256" key="5">
    <source>
        <dbReference type="ARBA" id="ARBA00037914"/>
    </source>
</evidence>
<feature type="domain" description="Thiamine pyrophosphate enzyme N-terminal TPP-binding" evidence="9">
    <location>
        <begin position="4"/>
        <end position="108"/>
    </location>
</feature>
<keyword evidence="2" id="KW-0210">Decarboxylase</keyword>
<evidence type="ECO:0000256" key="1">
    <source>
        <dbReference type="ARBA" id="ARBA00022545"/>
    </source>
</evidence>
<gene>
    <name evidence="10" type="ORF">SAMN02910315_02244</name>
</gene>
<reference evidence="10 11" key="1">
    <citation type="submission" date="2016-10" db="EMBL/GenBank/DDBJ databases">
        <authorList>
            <person name="Varghese N."/>
            <person name="Submissions S."/>
        </authorList>
    </citation>
    <scope>NUCLEOTIDE SEQUENCE [LARGE SCALE GENOMIC DNA]</scope>
    <source>
        <strain evidence="10 11">DSM 16643</strain>
    </source>
</reference>
<dbReference type="EMBL" id="FMXB01000024">
    <property type="protein sequence ID" value="SDA69749.1"/>
    <property type="molecule type" value="Genomic_DNA"/>
</dbReference>
<evidence type="ECO:0000256" key="2">
    <source>
        <dbReference type="ARBA" id="ARBA00022793"/>
    </source>
</evidence>
<evidence type="ECO:0000256" key="8">
    <source>
        <dbReference type="ARBA" id="ARBA00048551"/>
    </source>
</evidence>
<comment type="catalytic activity">
    <reaction evidence="8">
        <text>3-sulfopyruvate + H(+) = sulfoacetaldehyde + CO2</text>
        <dbReference type="Rhea" id="RHEA:20948"/>
        <dbReference type="ChEBI" id="CHEBI:15378"/>
        <dbReference type="ChEBI" id="CHEBI:16526"/>
        <dbReference type="ChEBI" id="CHEBI:57940"/>
        <dbReference type="ChEBI" id="CHEBI:58246"/>
        <dbReference type="EC" id="4.1.1.79"/>
    </reaction>
</comment>
<comment type="subunit">
    <text evidence="6">Heterododecamer composed of 6 subunits alpha and 6 subunits beta.</text>
</comment>
<evidence type="ECO:0000256" key="6">
    <source>
        <dbReference type="ARBA" id="ARBA00038733"/>
    </source>
</evidence>
<evidence type="ECO:0000313" key="11">
    <source>
        <dbReference type="Proteomes" id="UP000323439"/>
    </source>
</evidence>
<evidence type="ECO:0000256" key="7">
    <source>
        <dbReference type="ARBA" id="ARBA00038875"/>
    </source>
</evidence>
<dbReference type="CDD" id="cd07035">
    <property type="entry name" value="TPP_PYR_POX_like"/>
    <property type="match status" value="1"/>
</dbReference>